<name>A0AAV5QHN1_9ASCO</name>
<dbReference type="GO" id="GO:0019171">
    <property type="term" value="F:(3R)-hydroxyacyl-[acyl-carrier-protein] dehydratase activity"/>
    <property type="evidence" value="ECO:0007669"/>
    <property type="project" value="TreeGrafter"/>
</dbReference>
<keyword evidence="2" id="KW-1185">Reference proteome</keyword>
<dbReference type="RefSeq" id="XP_064851283.1">
    <property type="nucleotide sequence ID" value="XM_064995211.1"/>
</dbReference>
<dbReference type="PANTHER" id="PTHR28152">
    <property type="entry name" value="HYDROXYACYL-THIOESTER DEHYDRATASE TYPE 2, MITOCHONDRIAL"/>
    <property type="match status" value="1"/>
</dbReference>
<dbReference type="EMBL" id="BTFZ01000002">
    <property type="protein sequence ID" value="GMM34283.1"/>
    <property type="molecule type" value="Genomic_DNA"/>
</dbReference>
<protein>
    <submittedName>
        <fullName evidence="1">Hydroxyacyl-thioester dehydratase</fullName>
    </submittedName>
</protein>
<comment type="caution">
    <text evidence="1">The sequence shown here is derived from an EMBL/GenBank/DDBJ whole genome shotgun (WGS) entry which is preliminary data.</text>
</comment>
<dbReference type="GeneID" id="90072262"/>
<dbReference type="GO" id="GO:0005739">
    <property type="term" value="C:mitochondrion"/>
    <property type="evidence" value="ECO:0007669"/>
    <property type="project" value="TreeGrafter"/>
</dbReference>
<dbReference type="SUPFAM" id="SSF54637">
    <property type="entry name" value="Thioesterase/thiol ester dehydrase-isomerase"/>
    <property type="match status" value="1"/>
</dbReference>
<dbReference type="AlphaFoldDB" id="A0AAV5QHN1"/>
<evidence type="ECO:0000313" key="2">
    <source>
        <dbReference type="Proteomes" id="UP001360560"/>
    </source>
</evidence>
<proteinExistence type="predicted"/>
<dbReference type="InterPro" id="IPR029069">
    <property type="entry name" value="HotDog_dom_sf"/>
</dbReference>
<evidence type="ECO:0000313" key="1">
    <source>
        <dbReference type="EMBL" id="GMM34283.1"/>
    </source>
</evidence>
<dbReference type="PANTHER" id="PTHR28152:SF1">
    <property type="entry name" value="HYDROXYACYL-THIOESTER DEHYDRATASE TYPE 2, MITOCHONDRIAL"/>
    <property type="match status" value="1"/>
</dbReference>
<organism evidence="1 2">
    <name type="scientific">Saccharomycopsis crataegensis</name>
    <dbReference type="NCBI Taxonomy" id="43959"/>
    <lineage>
        <taxon>Eukaryota</taxon>
        <taxon>Fungi</taxon>
        <taxon>Dikarya</taxon>
        <taxon>Ascomycota</taxon>
        <taxon>Saccharomycotina</taxon>
        <taxon>Saccharomycetes</taxon>
        <taxon>Saccharomycopsidaceae</taxon>
        <taxon>Saccharomycopsis</taxon>
    </lineage>
</organism>
<sequence length="331" mass="37991">MVGCRSTHHQIRGHTSLVSNFQINVKNKKWIIEDDLSATHAHYLYKTLNSLAPQLEDKSVFRKHTLSQDGNNEELCQMMPNEIIPLGYSFVYFNPSNDESILGVDGYDNHQAPVDPKKTEGSEELFKRRMWVGGHLVFNNENPLRFNQVATCIESVDKIKPAGNSVFVNIDRKFFNSTDMSMRESRTLIYTNDLFDLDKLKNTATVTSESKKYGTAEHQMTLKLTESFLFRYSALTFNAHKIHYDINYSTQVEKYPSILVQGPLTVTLLLQWFSHISPGSRVLKFSYKNKFPLFVTDSLTFKCNQVDDNQFNVWVENDNGVLCCDGKVVVE</sequence>
<dbReference type="Gene3D" id="3.10.129.10">
    <property type="entry name" value="Hotdog Thioesterase"/>
    <property type="match status" value="1"/>
</dbReference>
<gene>
    <name evidence="1" type="ORF">DASC09_016080</name>
</gene>
<dbReference type="Proteomes" id="UP001360560">
    <property type="component" value="Unassembled WGS sequence"/>
</dbReference>
<dbReference type="InterPro" id="IPR052741">
    <property type="entry name" value="Mitochondrial_HTD2"/>
</dbReference>
<accession>A0AAV5QHN1</accession>
<reference evidence="1 2" key="1">
    <citation type="journal article" date="2023" name="Elife">
        <title>Identification of key yeast species and microbe-microbe interactions impacting larval growth of Drosophila in the wild.</title>
        <authorList>
            <person name="Mure A."/>
            <person name="Sugiura Y."/>
            <person name="Maeda R."/>
            <person name="Honda K."/>
            <person name="Sakurai N."/>
            <person name="Takahashi Y."/>
            <person name="Watada M."/>
            <person name="Katoh T."/>
            <person name="Gotoh A."/>
            <person name="Gotoh Y."/>
            <person name="Taniguchi I."/>
            <person name="Nakamura K."/>
            <person name="Hayashi T."/>
            <person name="Katayama T."/>
            <person name="Uemura T."/>
            <person name="Hattori Y."/>
        </authorList>
    </citation>
    <scope>NUCLEOTIDE SEQUENCE [LARGE SCALE GENOMIC DNA]</scope>
    <source>
        <strain evidence="1 2">SC-9</strain>
    </source>
</reference>